<dbReference type="Pfam" id="PF05903">
    <property type="entry name" value="Peptidase_C97"/>
    <property type="match status" value="1"/>
</dbReference>
<evidence type="ECO:0000256" key="1">
    <source>
        <dbReference type="ARBA" id="ARBA00008140"/>
    </source>
</evidence>
<evidence type="ECO:0000313" key="6">
    <source>
        <dbReference type="EMBL" id="CAK0894005.1"/>
    </source>
</evidence>
<dbReference type="PANTHER" id="PTHR12378:SF80">
    <property type="entry name" value="IP06716P-RELATED"/>
    <property type="match status" value="1"/>
</dbReference>
<name>A0ABN9X3V4_9DINO</name>
<dbReference type="Proteomes" id="UP001189429">
    <property type="component" value="Unassembled WGS sequence"/>
</dbReference>
<comment type="similarity">
    <text evidence="1">Belongs to the DeSI family.</text>
</comment>
<sequence>MARDASGECRGGAGAPRGSADSSAGSQELRAGARVAVVRACRTNSREASELRAGQQGVVISIDPGGDALVDFDDLPLAEWVFRRNMHKLRVVEEGPAEDPTEDPAGDHPHSARAGCHPLLALAARWHGRKAAASVAPRAASAAAGARGGAAAAGLGELPLGPEAPEAPSGQVPPPWRGSAPSASPHPAGPRSATAQRSRSSPPASPSPLAWMPSSLRASPGSSSADALPWSPKGRSPGSPAAARRCGSPLMLLSRGRGVSPRVAEQVRLNIYDLGRGAPVQWANGVLCKIGTGAFHAGVEVYGREYSFGHRSDGSSGVVWCPPRGAEGHAFREAVDLGAVRLSKSQVQRLVGRMADEWPGRDYDLFRRNCCHFCEELCQRLGVARVPEYVFSLAAAGARIRDGVGVAVSSVGTAASTARSSMETLTSWDPDQKGRAIWTGAIQAVVMDAGGPMGLAFTIGIACFDLEVSWQPLIDDRPHGIVDINRLGVWHKEYGLDRTTDGSANFCQLCANEFSVRGRALCRRSCRLAPDQPMGIKDRGAQIDAGAFNGQVLGTLEVLVGTGGHRSKNLPVFSSSYS</sequence>
<feature type="compositionally biased region" description="Acidic residues" evidence="4">
    <location>
        <begin position="95"/>
        <end position="104"/>
    </location>
</feature>
<dbReference type="SMART" id="SM01179">
    <property type="entry name" value="DUF862"/>
    <property type="match status" value="1"/>
</dbReference>
<feature type="compositionally biased region" description="Low complexity" evidence="4">
    <location>
        <begin position="177"/>
        <end position="225"/>
    </location>
</feature>
<dbReference type="PANTHER" id="PTHR12378">
    <property type="entry name" value="DESUMOYLATING ISOPEPTIDASE"/>
    <property type="match status" value="1"/>
</dbReference>
<organism evidence="6 7">
    <name type="scientific">Prorocentrum cordatum</name>
    <dbReference type="NCBI Taxonomy" id="2364126"/>
    <lineage>
        <taxon>Eukaryota</taxon>
        <taxon>Sar</taxon>
        <taxon>Alveolata</taxon>
        <taxon>Dinophyceae</taxon>
        <taxon>Prorocentrales</taxon>
        <taxon>Prorocentraceae</taxon>
        <taxon>Prorocentrum</taxon>
    </lineage>
</organism>
<keyword evidence="7" id="KW-1185">Reference proteome</keyword>
<proteinExistence type="inferred from homology"/>
<gene>
    <name evidence="6" type="ORF">PCOR1329_LOCUS73182</name>
</gene>
<evidence type="ECO:0000256" key="4">
    <source>
        <dbReference type="SAM" id="MobiDB-lite"/>
    </source>
</evidence>
<accession>A0ABN9X3V4</accession>
<feature type="region of interest" description="Disordered" evidence="4">
    <location>
        <begin position="1"/>
        <end position="30"/>
    </location>
</feature>
<dbReference type="EMBL" id="CAUYUJ010019837">
    <property type="protein sequence ID" value="CAK0894005.1"/>
    <property type="molecule type" value="Genomic_DNA"/>
</dbReference>
<evidence type="ECO:0000256" key="3">
    <source>
        <dbReference type="ARBA" id="ARBA00022801"/>
    </source>
</evidence>
<feature type="domain" description="PPPDE" evidence="5">
    <location>
        <begin position="265"/>
        <end position="405"/>
    </location>
</feature>
<dbReference type="InterPro" id="IPR008580">
    <property type="entry name" value="PPPDE_dom"/>
</dbReference>
<feature type="compositionally biased region" description="Low complexity" evidence="4">
    <location>
        <begin position="154"/>
        <end position="170"/>
    </location>
</feature>
<keyword evidence="3" id="KW-0378">Hydrolase</keyword>
<comment type="caution">
    <text evidence="6">The sequence shown here is derived from an EMBL/GenBank/DDBJ whole genome shotgun (WGS) entry which is preliminary data.</text>
</comment>
<dbReference type="Gene3D" id="3.90.1720.30">
    <property type="entry name" value="PPPDE domains"/>
    <property type="match status" value="1"/>
</dbReference>
<dbReference type="PROSITE" id="PS51858">
    <property type="entry name" value="PPPDE"/>
    <property type="match status" value="1"/>
</dbReference>
<protein>
    <recommendedName>
        <fullName evidence="5">PPPDE domain-containing protein</fullName>
    </recommendedName>
</protein>
<dbReference type="InterPro" id="IPR042266">
    <property type="entry name" value="PPPDE_sf"/>
</dbReference>
<evidence type="ECO:0000256" key="2">
    <source>
        <dbReference type="ARBA" id="ARBA00022670"/>
    </source>
</evidence>
<feature type="region of interest" description="Disordered" evidence="4">
    <location>
        <begin position="93"/>
        <end position="113"/>
    </location>
</feature>
<keyword evidence="2" id="KW-0645">Protease</keyword>
<reference evidence="6" key="1">
    <citation type="submission" date="2023-10" db="EMBL/GenBank/DDBJ databases">
        <authorList>
            <person name="Chen Y."/>
            <person name="Shah S."/>
            <person name="Dougan E. K."/>
            <person name="Thang M."/>
            <person name="Chan C."/>
        </authorList>
    </citation>
    <scope>NUCLEOTIDE SEQUENCE [LARGE SCALE GENOMIC DNA]</scope>
</reference>
<evidence type="ECO:0000259" key="5">
    <source>
        <dbReference type="PROSITE" id="PS51858"/>
    </source>
</evidence>
<evidence type="ECO:0000313" key="7">
    <source>
        <dbReference type="Proteomes" id="UP001189429"/>
    </source>
</evidence>
<feature type="region of interest" description="Disordered" evidence="4">
    <location>
        <begin position="154"/>
        <end position="244"/>
    </location>
</feature>